<feature type="domain" description="Rhodanese" evidence="1">
    <location>
        <begin position="16"/>
        <end position="100"/>
    </location>
</feature>
<evidence type="ECO:0000313" key="3">
    <source>
        <dbReference type="Proteomes" id="UP001438008"/>
    </source>
</evidence>
<evidence type="ECO:0000259" key="1">
    <source>
        <dbReference type="PROSITE" id="PS50206"/>
    </source>
</evidence>
<name>A0ABV1FDM5_9FIRM</name>
<dbReference type="RefSeq" id="WP_178040201.1">
    <property type="nucleotide sequence ID" value="NZ_JBBMFE010000002.1"/>
</dbReference>
<dbReference type="InterPro" id="IPR001763">
    <property type="entry name" value="Rhodanese-like_dom"/>
</dbReference>
<reference evidence="2 3" key="1">
    <citation type="submission" date="2024-03" db="EMBL/GenBank/DDBJ databases">
        <title>Human intestinal bacterial collection.</title>
        <authorList>
            <person name="Pauvert C."/>
            <person name="Hitch T.C.A."/>
            <person name="Clavel T."/>
        </authorList>
    </citation>
    <scope>NUCLEOTIDE SEQUENCE [LARGE SCALE GENOMIC DNA]</scope>
    <source>
        <strain evidence="2 3">CLA-AA-H132</strain>
    </source>
</reference>
<dbReference type="Proteomes" id="UP001438008">
    <property type="component" value="Unassembled WGS sequence"/>
</dbReference>
<dbReference type="PANTHER" id="PTHR43031:SF1">
    <property type="entry name" value="PYRIDINE NUCLEOTIDE-DISULPHIDE OXIDOREDUCTASE"/>
    <property type="match status" value="1"/>
</dbReference>
<dbReference type="Pfam" id="PF00581">
    <property type="entry name" value="Rhodanese"/>
    <property type="match status" value="1"/>
</dbReference>
<comment type="caution">
    <text evidence="2">The sequence shown here is derived from an EMBL/GenBank/DDBJ whole genome shotgun (WGS) entry which is preliminary data.</text>
</comment>
<gene>
    <name evidence="2" type="ORF">WMO29_03080</name>
</gene>
<keyword evidence="3" id="KW-1185">Reference proteome</keyword>
<dbReference type="PROSITE" id="PS50206">
    <property type="entry name" value="RHODANESE_3"/>
    <property type="match status" value="1"/>
</dbReference>
<protein>
    <submittedName>
        <fullName evidence="2">Rhodanese-like domain-containing protein</fullName>
    </submittedName>
</protein>
<dbReference type="PANTHER" id="PTHR43031">
    <property type="entry name" value="FAD-DEPENDENT OXIDOREDUCTASE"/>
    <property type="match status" value="1"/>
</dbReference>
<dbReference type="InterPro" id="IPR036873">
    <property type="entry name" value="Rhodanese-like_dom_sf"/>
</dbReference>
<sequence length="101" mass="11849">MNFGTISPREIDSYLFKPDYILIDIRSPRDFRRRHIKGAVCIPYENLQDRVYLLRRKTLILYCERGSTSMKAARELAEAGYRVLTLVGGIQSYKGRNLEQY</sequence>
<dbReference type="InterPro" id="IPR050229">
    <property type="entry name" value="GlpE_sulfurtransferase"/>
</dbReference>
<accession>A0ABV1FDM5</accession>
<dbReference type="SUPFAM" id="SSF52821">
    <property type="entry name" value="Rhodanese/Cell cycle control phosphatase"/>
    <property type="match status" value="1"/>
</dbReference>
<dbReference type="EMBL" id="JBBMFE010000002">
    <property type="protein sequence ID" value="MEQ2471479.1"/>
    <property type="molecule type" value="Genomic_DNA"/>
</dbReference>
<dbReference type="SMART" id="SM00450">
    <property type="entry name" value="RHOD"/>
    <property type="match status" value="1"/>
</dbReference>
<proteinExistence type="predicted"/>
<evidence type="ECO:0000313" key="2">
    <source>
        <dbReference type="EMBL" id="MEQ2471479.1"/>
    </source>
</evidence>
<organism evidence="2 3">
    <name type="scientific">Laedolimicola intestinihominis</name>
    <dbReference type="NCBI Taxonomy" id="3133166"/>
    <lineage>
        <taxon>Bacteria</taxon>
        <taxon>Bacillati</taxon>
        <taxon>Bacillota</taxon>
        <taxon>Clostridia</taxon>
        <taxon>Lachnospirales</taxon>
        <taxon>Lachnospiraceae</taxon>
        <taxon>Laedolimicola</taxon>
    </lineage>
</organism>
<dbReference type="Gene3D" id="3.40.250.10">
    <property type="entry name" value="Rhodanese-like domain"/>
    <property type="match status" value="1"/>
</dbReference>
<dbReference type="CDD" id="cd00158">
    <property type="entry name" value="RHOD"/>
    <property type="match status" value="1"/>
</dbReference>